<evidence type="ECO:0000256" key="4">
    <source>
        <dbReference type="SAM" id="SignalP"/>
    </source>
</evidence>
<gene>
    <name evidence="6" type="ORF">GCM10008927_22920</name>
</gene>
<dbReference type="PANTHER" id="PTHR42852:SF18">
    <property type="entry name" value="CHROMOSOME UNDETERMINED SCAFFOLD_47, WHOLE GENOME SHOTGUN SEQUENCE"/>
    <property type="match status" value="1"/>
</dbReference>
<dbReference type="Proteomes" id="UP000634455">
    <property type="component" value="Unassembled WGS sequence"/>
</dbReference>
<dbReference type="RefSeq" id="WP_189640857.1">
    <property type="nucleotide sequence ID" value="NZ_BMZF01000006.1"/>
</dbReference>
<comment type="subcellular location">
    <subcellularLocation>
        <location evidence="1">Cell envelope</location>
    </subcellularLocation>
</comment>
<evidence type="ECO:0000313" key="6">
    <source>
        <dbReference type="EMBL" id="GHA56548.1"/>
    </source>
</evidence>
<proteinExistence type="predicted"/>
<feature type="chain" id="PRO_5046613159" evidence="4">
    <location>
        <begin position="21"/>
        <end position="190"/>
    </location>
</feature>
<comment type="caution">
    <text evidence="6">The sequence shown here is derived from an EMBL/GenBank/DDBJ whole genome shotgun (WGS) entry which is preliminary data.</text>
</comment>
<keyword evidence="4" id="KW-0732">Signal</keyword>
<dbReference type="PROSITE" id="PS00194">
    <property type="entry name" value="THIOREDOXIN_1"/>
    <property type="match status" value="1"/>
</dbReference>
<dbReference type="Gene3D" id="3.40.30.10">
    <property type="entry name" value="Glutaredoxin"/>
    <property type="match status" value="1"/>
</dbReference>
<organism evidence="6 7">
    <name type="scientific">Paramylibacter ulvae</name>
    <dbReference type="NCBI Taxonomy" id="1651968"/>
    <lineage>
        <taxon>Bacteria</taxon>
        <taxon>Pseudomonadati</taxon>
        <taxon>Pseudomonadota</taxon>
        <taxon>Alphaproteobacteria</taxon>
        <taxon>Rhodobacterales</taxon>
        <taxon>Paracoccaceae</taxon>
        <taxon>Paramylibacter</taxon>
    </lineage>
</organism>
<accession>A0ABQ3D3C0</accession>
<dbReference type="PANTHER" id="PTHR42852">
    <property type="entry name" value="THIOL:DISULFIDE INTERCHANGE PROTEIN DSBE"/>
    <property type="match status" value="1"/>
</dbReference>
<keyword evidence="2" id="KW-0201">Cytochrome c-type biogenesis</keyword>
<evidence type="ECO:0000256" key="3">
    <source>
        <dbReference type="ARBA" id="ARBA00023284"/>
    </source>
</evidence>
<reference evidence="7" key="1">
    <citation type="journal article" date="2019" name="Int. J. Syst. Evol. Microbiol.">
        <title>The Global Catalogue of Microorganisms (GCM) 10K type strain sequencing project: providing services to taxonomists for standard genome sequencing and annotation.</title>
        <authorList>
            <consortium name="The Broad Institute Genomics Platform"/>
            <consortium name="The Broad Institute Genome Sequencing Center for Infectious Disease"/>
            <person name="Wu L."/>
            <person name="Ma J."/>
        </authorList>
    </citation>
    <scope>NUCLEOTIDE SEQUENCE [LARGE SCALE GENOMIC DNA]</scope>
    <source>
        <strain evidence="7">KCTC 32465</strain>
    </source>
</reference>
<dbReference type="InterPro" id="IPR050553">
    <property type="entry name" value="Thioredoxin_ResA/DsbE_sf"/>
</dbReference>
<keyword evidence="3" id="KW-0676">Redox-active center</keyword>
<dbReference type="InterPro" id="IPR017937">
    <property type="entry name" value="Thioredoxin_CS"/>
</dbReference>
<sequence>MTLGKSIVAGMLYTAMLAGANPSFGQNAELTDIRAMIPADAVHFIIHNAPKPVTTAAFINADGSQIDLSQFHGQTIVLNFWATWCAPCVAEMPSLDTLQATMGSETFQVVTVAAGRNPLPMIERFFERENLTNLPKYRDPDMKFAKEMGVRGLPVTVIINPEGQEIARTKGEAIWDAPDMLTLLRKISQP</sequence>
<feature type="signal peptide" evidence="4">
    <location>
        <begin position="1"/>
        <end position="20"/>
    </location>
</feature>
<dbReference type="InterPro" id="IPR013740">
    <property type="entry name" value="Redoxin"/>
</dbReference>
<evidence type="ECO:0000313" key="7">
    <source>
        <dbReference type="Proteomes" id="UP000634455"/>
    </source>
</evidence>
<dbReference type="Pfam" id="PF08534">
    <property type="entry name" value="Redoxin"/>
    <property type="match status" value="1"/>
</dbReference>
<dbReference type="InterPro" id="IPR013766">
    <property type="entry name" value="Thioredoxin_domain"/>
</dbReference>
<keyword evidence="7" id="KW-1185">Reference proteome</keyword>
<evidence type="ECO:0000256" key="2">
    <source>
        <dbReference type="ARBA" id="ARBA00022748"/>
    </source>
</evidence>
<dbReference type="EMBL" id="BMZF01000006">
    <property type="protein sequence ID" value="GHA56548.1"/>
    <property type="molecule type" value="Genomic_DNA"/>
</dbReference>
<feature type="domain" description="Thioredoxin" evidence="5">
    <location>
        <begin position="47"/>
        <end position="189"/>
    </location>
</feature>
<dbReference type="PROSITE" id="PS51352">
    <property type="entry name" value="THIOREDOXIN_2"/>
    <property type="match status" value="1"/>
</dbReference>
<name>A0ABQ3D3C0_9RHOB</name>
<evidence type="ECO:0000256" key="1">
    <source>
        <dbReference type="ARBA" id="ARBA00004196"/>
    </source>
</evidence>
<dbReference type="InterPro" id="IPR036249">
    <property type="entry name" value="Thioredoxin-like_sf"/>
</dbReference>
<protein>
    <submittedName>
        <fullName evidence="6">Thioredoxin</fullName>
    </submittedName>
</protein>
<dbReference type="CDD" id="cd02966">
    <property type="entry name" value="TlpA_like_family"/>
    <property type="match status" value="1"/>
</dbReference>
<dbReference type="SUPFAM" id="SSF52833">
    <property type="entry name" value="Thioredoxin-like"/>
    <property type="match status" value="1"/>
</dbReference>
<evidence type="ECO:0000259" key="5">
    <source>
        <dbReference type="PROSITE" id="PS51352"/>
    </source>
</evidence>